<dbReference type="EMBL" id="GL883077">
    <property type="protein sequence ID" value="EGF93313.1"/>
    <property type="molecule type" value="Genomic_DNA"/>
</dbReference>
<name>F4QKD5_9CAUL</name>
<evidence type="ECO:0000313" key="1">
    <source>
        <dbReference type="EMBL" id="EGF93313.1"/>
    </source>
</evidence>
<organism evidence="1 2">
    <name type="scientific">Asticcacaulis biprosthecium C19</name>
    <dbReference type="NCBI Taxonomy" id="715226"/>
    <lineage>
        <taxon>Bacteria</taxon>
        <taxon>Pseudomonadati</taxon>
        <taxon>Pseudomonadota</taxon>
        <taxon>Alphaproteobacteria</taxon>
        <taxon>Caulobacterales</taxon>
        <taxon>Caulobacteraceae</taxon>
        <taxon>Asticcacaulis</taxon>
    </lineage>
</organism>
<gene>
    <name evidence="1" type="ORF">ABI_17530</name>
</gene>
<proteinExistence type="predicted"/>
<sequence>MHSRSKFLRANHSMEMVNTRQRPGSKLIAYIFPKWSQK</sequence>
<reference evidence="2" key="1">
    <citation type="submission" date="2011-03" db="EMBL/GenBank/DDBJ databases">
        <title>Draft genome sequence of Brevundimonas diminuta.</title>
        <authorList>
            <person name="Brown P.J.B."/>
            <person name="Buechlein A."/>
            <person name="Hemmerich C."/>
            <person name="Brun Y.V."/>
        </authorList>
    </citation>
    <scope>NUCLEOTIDE SEQUENCE [LARGE SCALE GENOMIC DNA]</scope>
    <source>
        <strain evidence="2">C19</strain>
    </source>
</reference>
<accession>F4QKD5</accession>
<dbReference type="HOGENOM" id="CLU_3323865_0_0_5"/>
<dbReference type="AlphaFoldDB" id="F4QKD5"/>
<keyword evidence="2" id="KW-1185">Reference proteome</keyword>
<protein>
    <submittedName>
        <fullName evidence="1">Uncharacterized protein</fullName>
    </submittedName>
</protein>
<dbReference type="Proteomes" id="UP000006512">
    <property type="component" value="Unassembled WGS sequence"/>
</dbReference>
<dbReference type="STRING" id="715226.ABI_17530"/>
<evidence type="ECO:0000313" key="2">
    <source>
        <dbReference type="Proteomes" id="UP000006512"/>
    </source>
</evidence>